<dbReference type="InterPro" id="IPR007353">
    <property type="entry name" value="DUF421"/>
</dbReference>
<keyword evidence="3" id="KW-1003">Cell membrane</keyword>
<dbReference type="PANTHER" id="PTHR34582:SF6">
    <property type="entry name" value="UPF0702 TRANSMEMBRANE PROTEIN YCAP"/>
    <property type="match status" value="1"/>
</dbReference>
<dbReference type="eggNOG" id="COG2323">
    <property type="taxonomic scope" value="Bacteria"/>
</dbReference>
<reference evidence="9 10" key="1">
    <citation type="journal article" date="2011" name="J. Bacteriol.">
        <title>Genome sequence of the algicidal bacterium Kordia algicida OT-1.</title>
        <authorList>
            <person name="Lee H.S."/>
            <person name="Kang S.G."/>
            <person name="Kwon K.K."/>
            <person name="Lee J.H."/>
            <person name="Kim S.J."/>
        </authorList>
    </citation>
    <scope>NUCLEOTIDE SEQUENCE [LARGE SCALE GENOMIC DNA]</scope>
    <source>
        <strain evidence="9 10">OT-1</strain>
    </source>
</reference>
<evidence type="ECO:0000256" key="6">
    <source>
        <dbReference type="ARBA" id="ARBA00023136"/>
    </source>
</evidence>
<keyword evidence="5 7" id="KW-1133">Transmembrane helix</keyword>
<feature type="transmembrane region" description="Helical" evidence="7">
    <location>
        <begin position="6"/>
        <end position="27"/>
    </location>
</feature>
<evidence type="ECO:0000256" key="5">
    <source>
        <dbReference type="ARBA" id="ARBA00022989"/>
    </source>
</evidence>
<dbReference type="STRING" id="391587.KAOT1_03577"/>
<proteinExistence type="inferred from homology"/>
<dbReference type="Pfam" id="PF04239">
    <property type="entry name" value="DUF421"/>
    <property type="match status" value="1"/>
</dbReference>
<feature type="domain" description="YetF C-terminal" evidence="8">
    <location>
        <begin position="85"/>
        <end position="167"/>
    </location>
</feature>
<evidence type="ECO:0000313" key="10">
    <source>
        <dbReference type="Proteomes" id="UP000002945"/>
    </source>
</evidence>
<comment type="caution">
    <text evidence="9">The sequence shown here is derived from an EMBL/GenBank/DDBJ whole genome shotgun (WGS) entry which is preliminary data.</text>
</comment>
<organism evidence="9 10">
    <name type="scientific">Kordia algicida OT-1</name>
    <dbReference type="NCBI Taxonomy" id="391587"/>
    <lineage>
        <taxon>Bacteria</taxon>
        <taxon>Pseudomonadati</taxon>
        <taxon>Bacteroidota</taxon>
        <taxon>Flavobacteriia</taxon>
        <taxon>Flavobacteriales</taxon>
        <taxon>Flavobacteriaceae</taxon>
        <taxon>Kordia</taxon>
    </lineage>
</organism>
<evidence type="ECO:0000256" key="7">
    <source>
        <dbReference type="SAM" id="Phobius"/>
    </source>
</evidence>
<feature type="transmembrane region" description="Helical" evidence="7">
    <location>
        <begin position="61"/>
        <end position="82"/>
    </location>
</feature>
<comment type="subcellular location">
    <subcellularLocation>
        <location evidence="1">Cell membrane</location>
        <topology evidence="1">Multi-pass membrane protein</topology>
    </subcellularLocation>
</comment>
<dbReference type="AlphaFoldDB" id="A9DVR9"/>
<dbReference type="Gene3D" id="3.30.240.20">
    <property type="entry name" value="bsu07140 like domains"/>
    <property type="match status" value="1"/>
</dbReference>
<dbReference type="GO" id="GO:0005886">
    <property type="term" value="C:plasma membrane"/>
    <property type="evidence" value="ECO:0007669"/>
    <property type="project" value="UniProtKB-SubCell"/>
</dbReference>
<comment type="similarity">
    <text evidence="2">Belongs to the UPF0702 family.</text>
</comment>
<evidence type="ECO:0000313" key="9">
    <source>
        <dbReference type="EMBL" id="EDP96458.1"/>
    </source>
</evidence>
<gene>
    <name evidence="9" type="ORF">KAOT1_03577</name>
</gene>
<protein>
    <submittedName>
        <fullName evidence="9">Membrane protein-like protein</fullName>
    </submittedName>
</protein>
<dbReference type="HOGENOM" id="CLU_077149_3_3_10"/>
<accession>A9DVR9</accession>
<sequence>METLEILKLTFTAFGLFISLMIITKLVRVRSIGKISTTYFVAAISILAVLVSVLSSNKYTFFEGSAIVAIVTIFQILFVSLLRASKRFNHFFINKAKIVLWNGKILEDRLVTSNISKEDLIAKIGRSNPHDFRDIKAVILEDSGEFSVIYNQETQDLNQSLLNDANI</sequence>
<evidence type="ECO:0000259" key="8">
    <source>
        <dbReference type="Pfam" id="PF04239"/>
    </source>
</evidence>
<keyword evidence="4 7" id="KW-0812">Transmembrane</keyword>
<evidence type="ECO:0000256" key="1">
    <source>
        <dbReference type="ARBA" id="ARBA00004651"/>
    </source>
</evidence>
<dbReference type="InterPro" id="IPR023090">
    <property type="entry name" value="UPF0702_alpha/beta_dom_sf"/>
</dbReference>
<dbReference type="Proteomes" id="UP000002945">
    <property type="component" value="Unassembled WGS sequence"/>
</dbReference>
<keyword evidence="10" id="KW-1185">Reference proteome</keyword>
<dbReference type="OrthoDB" id="9793799at2"/>
<dbReference type="EMBL" id="ABIB01000004">
    <property type="protein sequence ID" value="EDP96458.1"/>
    <property type="molecule type" value="Genomic_DNA"/>
</dbReference>
<evidence type="ECO:0000256" key="4">
    <source>
        <dbReference type="ARBA" id="ARBA00022692"/>
    </source>
</evidence>
<dbReference type="RefSeq" id="WP_007093288.1">
    <property type="nucleotide sequence ID" value="NZ_CP142125.1"/>
</dbReference>
<name>A9DVR9_9FLAO</name>
<evidence type="ECO:0000256" key="3">
    <source>
        <dbReference type="ARBA" id="ARBA00022475"/>
    </source>
</evidence>
<dbReference type="PANTHER" id="PTHR34582">
    <property type="entry name" value="UPF0702 TRANSMEMBRANE PROTEIN YCAP"/>
    <property type="match status" value="1"/>
</dbReference>
<feature type="transmembrane region" description="Helical" evidence="7">
    <location>
        <begin position="39"/>
        <end position="55"/>
    </location>
</feature>
<keyword evidence="6 7" id="KW-0472">Membrane</keyword>
<evidence type="ECO:0000256" key="2">
    <source>
        <dbReference type="ARBA" id="ARBA00006448"/>
    </source>
</evidence>